<accession>A0A0A7KTE4</accession>
<dbReference type="EMBL" id="KM102981">
    <property type="protein sequence ID" value="AIZ48636.1"/>
    <property type="molecule type" value="Genomic_DNA"/>
</dbReference>
<name>A0A0A7KTE4_9ABAC</name>
<dbReference type="Pfam" id="PF05214">
    <property type="entry name" value="Baculo_p33"/>
    <property type="match status" value="1"/>
</dbReference>
<dbReference type="InterPro" id="IPR007879">
    <property type="entry name" value="Baculo_p33"/>
</dbReference>
<protein>
    <submittedName>
        <fullName evidence="1">p33</fullName>
    </submittedName>
</protein>
<dbReference type="OrthoDB" id="8905at10239"/>
<evidence type="ECO:0000313" key="2">
    <source>
        <dbReference type="Proteomes" id="UP000202327"/>
    </source>
</evidence>
<dbReference type="GeneID" id="22619669"/>
<dbReference type="RefSeq" id="YP_009112640.1">
    <property type="nucleotide sequence ID" value="NC_025960.1"/>
</dbReference>
<reference evidence="1 2" key="1">
    <citation type="journal article" date="2015" name="Virus Genes">
        <title>The genome sequence of Agrotis segetum nucleopolyhedrovirus B (AgseNPV-B) reveals a new baculovirus species within the Agrotis baculovirus complex.</title>
        <authorList>
            <person name="Wennmann J.T."/>
            <person name="Gueli Alletti G."/>
            <person name="Jehle J.A."/>
        </authorList>
    </citation>
    <scope>NUCLEOTIDE SEQUENCE [LARGE SCALE GENOMIC DNA]</scope>
    <source>
        <strain evidence="1">English</strain>
    </source>
</reference>
<dbReference type="KEGG" id="vg:22619669"/>
<sequence>MIPQSPLFTQYKDSFFLYTFRHLDRIRASKSKQLARILATELTYLYEIACLIAYKDVQKEEIEQLKQWSLELSHDFDVEHMKLLFREKMQELNLRSTQPKNYSYTFRTIWDTIHFLALLIDDMVVNRDKMTYEFLTNQLRQMKTLYYNLFFKLDCAMCRDHYMSVKGYLIQTIERIELCLNRERFGEKIVMVEEIDMHNINDNTLMKHGMLYTTMVFHNHINDYRWIQRNMKPPKNFEKMKWSAYKSMLELK</sequence>
<evidence type="ECO:0000313" key="1">
    <source>
        <dbReference type="EMBL" id="AIZ48636.1"/>
    </source>
</evidence>
<proteinExistence type="predicted"/>
<dbReference type="Proteomes" id="UP000202327">
    <property type="component" value="Segment"/>
</dbReference>
<organism evidence="1 2">
    <name type="scientific">Agrotis segetum nucleopolyhedrovirus B</name>
    <dbReference type="NCBI Taxonomy" id="1580580"/>
    <lineage>
        <taxon>Viruses</taxon>
        <taxon>Viruses incertae sedis</taxon>
        <taxon>Naldaviricetes</taxon>
        <taxon>Lefavirales</taxon>
        <taxon>Baculoviridae</taxon>
        <taxon>Alphabaculovirus</taxon>
        <taxon>Alphabaculovirus alteragsegetum</taxon>
    </lineage>
</organism>
<keyword evidence="2" id="KW-1185">Reference proteome</keyword>